<name>A0A4R6DSJ8_9RHOO</name>
<accession>A0A4R6DSJ8</accession>
<dbReference type="Proteomes" id="UP000295129">
    <property type="component" value="Unassembled WGS sequence"/>
</dbReference>
<keyword evidence="1" id="KW-0732">Signal</keyword>
<proteinExistence type="predicted"/>
<evidence type="ECO:0008006" key="4">
    <source>
        <dbReference type="Google" id="ProtNLM"/>
    </source>
</evidence>
<keyword evidence="3" id="KW-1185">Reference proteome</keyword>
<evidence type="ECO:0000313" key="3">
    <source>
        <dbReference type="Proteomes" id="UP000295129"/>
    </source>
</evidence>
<dbReference type="AlphaFoldDB" id="A0A4R6DSJ8"/>
<protein>
    <recommendedName>
        <fullName evidence="4">DUF4148 domain-containing protein</fullName>
    </recommendedName>
</protein>
<gene>
    <name evidence="2" type="ORF">C7389_1165</name>
</gene>
<feature type="signal peptide" evidence="1">
    <location>
        <begin position="1"/>
        <end position="24"/>
    </location>
</feature>
<organism evidence="2 3">
    <name type="scientific">Azoarcus indigens</name>
    <dbReference type="NCBI Taxonomy" id="29545"/>
    <lineage>
        <taxon>Bacteria</taxon>
        <taxon>Pseudomonadati</taxon>
        <taxon>Pseudomonadota</taxon>
        <taxon>Betaproteobacteria</taxon>
        <taxon>Rhodocyclales</taxon>
        <taxon>Zoogloeaceae</taxon>
        <taxon>Azoarcus</taxon>
    </lineage>
</organism>
<comment type="caution">
    <text evidence="2">The sequence shown here is derived from an EMBL/GenBank/DDBJ whole genome shotgun (WGS) entry which is preliminary data.</text>
</comment>
<evidence type="ECO:0000256" key="1">
    <source>
        <dbReference type="SAM" id="SignalP"/>
    </source>
</evidence>
<sequence>MQFSNKTAAFAALSLLLVSGSSIAGPDWTAIERARAAAKQTAASEAAAGTPAAATASDNVRKLSHGPRAVVLPGVAKADAATQVAEEIRPQAVQTATR</sequence>
<dbReference type="RefSeq" id="WP_133593626.1">
    <property type="nucleotide sequence ID" value="NZ_SNVV01000016.1"/>
</dbReference>
<evidence type="ECO:0000313" key="2">
    <source>
        <dbReference type="EMBL" id="TDN48101.1"/>
    </source>
</evidence>
<reference evidence="2 3" key="1">
    <citation type="submission" date="2019-03" db="EMBL/GenBank/DDBJ databases">
        <title>Genomic Encyclopedia of Type Strains, Phase IV (KMG-IV): sequencing the most valuable type-strain genomes for metagenomic binning, comparative biology and taxonomic classification.</title>
        <authorList>
            <person name="Goeker M."/>
        </authorList>
    </citation>
    <scope>NUCLEOTIDE SEQUENCE [LARGE SCALE GENOMIC DNA]</scope>
    <source>
        <strain evidence="2 3">DSM 12121</strain>
    </source>
</reference>
<dbReference type="EMBL" id="SNVV01000016">
    <property type="protein sequence ID" value="TDN48101.1"/>
    <property type="molecule type" value="Genomic_DNA"/>
</dbReference>
<feature type="chain" id="PRO_5020929422" description="DUF4148 domain-containing protein" evidence="1">
    <location>
        <begin position="25"/>
        <end position="98"/>
    </location>
</feature>